<sequence length="131" mass="15138">MPRFRMGRINSQLQREISLILSREVRDEKLAEVIVTSVECSKDLKYAKVYYTTLREEGRAEIAKLLEKVSGYVRSSLGRVLSYRTVPELTFRFDDSEELAREMDRVLDRISAELPPETPVEAEDAPEEPDD</sequence>
<comment type="subunit">
    <text evidence="2">Monomer. Binds 30S ribosomal subunits, but not 50S ribosomal subunits or 70S ribosomes.</text>
</comment>
<dbReference type="PANTHER" id="PTHR33515">
    <property type="entry name" value="RIBOSOME-BINDING FACTOR A, CHLOROPLASTIC-RELATED"/>
    <property type="match status" value="1"/>
</dbReference>
<accession>A0A6L5YA27</accession>
<feature type="region of interest" description="Disordered" evidence="3">
    <location>
        <begin position="108"/>
        <end position="131"/>
    </location>
</feature>
<dbReference type="GO" id="GO:0005829">
    <property type="term" value="C:cytosol"/>
    <property type="evidence" value="ECO:0007669"/>
    <property type="project" value="TreeGrafter"/>
</dbReference>
<dbReference type="PANTHER" id="PTHR33515:SF1">
    <property type="entry name" value="RIBOSOME-BINDING FACTOR A, CHLOROPLASTIC-RELATED"/>
    <property type="match status" value="1"/>
</dbReference>
<name>A0A6L5YA27_9BACT</name>
<dbReference type="AlphaFoldDB" id="A0A6L5YA27"/>
<dbReference type="InterPro" id="IPR015946">
    <property type="entry name" value="KH_dom-like_a/b"/>
</dbReference>
<dbReference type="InterPro" id="IPR000238">
    <property type="entry name" value="RbfA"/>
</dbReference>
<dbReference type="GO" id="GO:0043024">
    <property type="term" value="F:ribosomal small subunit binding"/>
    <property type="evidence" value="ECO:0007669"/>
    <property type="project" value="TreeGrafter"/>
</dbReference>
<evidence type="ECO:0000256" key="1">
    <source>
        <dbReference type="ARBA" id="ARBA00022517"/>
    </source>
</evidence>
<evidence type="ECO:0000256" key="2">
    <source>
        <dbReference type="HAMAP-Rule" id="MF_00003"/>
    </source>
</evidence>
<protein>
    <recommendedName>
        <fullName evidence="2">Ribosome-binding factor A</fullName>
    </recommendedName>
</protein>
<dbReference type="Pfam" id="PF02033">
    <property type="entry name" value="RBFA"/>
    <property type="match status" value="1"/>
</dbReference>
<dbReference type="GO" id="GO:0030490">
    <property type="term" value="P:maturation of SSU-rRNA"/>
    <property type="evidence" value="ECO:0007669"/>
    <property type="project" value="UniProtKB-UniRule"/>
</dbReference>
<dbReference type="Proteomes" id="UP000473699">
    <property type="component" value="Unassembled WGS sequence"/>
</dbReference>
<dbReference type="InterPro" id="IPR023799">
    <property type="entry name" value="RbfA_dom_sf"/>
</dbReference>
<evidence type="ECO:0000256" key="3">
    <source>
        <dbReference type="SAM" id="MobiDB-lite"/>
    </source>
</evidence>
<gene>
    <name evidence="2 4" type="primary">rbfA</name>
    <name evidence="4" type="ORF">FYJ74_03740</name>
</gene>
<reference evidence="4 5" key="1">
    <citation type="submission" date="2019-08" db="EMBL/GenBank/DDBJ databases">
        <title>In-depth cultivation of the pig gut microbiome towards novel bacterial diversity and tailored functional studies.</title>
        <authorList>
            <person name="Wylensek D."/>
            <person name="Hitch T.C.A."/>
            <person name="Clavel T."/>
        </authorList>
    </citation>
    <scope>NUCLEOTIDE SEQUENCE [LARGE SCALE GENOMIC DNA]</scope>
    <source>
        <strain evidence="4 5">SM-530-WT-4B</strain>
    </source>
</reference>
<keyword evidence="2" id="KW-0963">Cytoplasm</keyword>
<keyword evidence="1 2" id="KW-0690">Ribosome biogenesis</keyword>
<dbReference type="SUPFAM" id="SSF89919">
    <property type="entry name" value="Ribosome-binding factor A, RbfA"/>
    <property type="match status" value="1"/>
</dbReference>
<comment type="subcellular location">
    <subcellularLocation>
        <location evidence="2">Cytoplasm</location>
    </subcellularLocation>
</comment>
<feature type="compositionally biased region" description="Acidic residues" evidence="3">
    <location>
        <begin position="120"/>
        <end position="131"/>
    </location>
</feature>
<comment type="function">
    <text evidence="2">One of several proteins that assist in the late maturation steps of the functional core of the 30S ribosomal subunit. Associates with free 30S ribosomal subunits (but not with 30S subunits that are part of 70S ribosomes or polysomes). Required for efficient processing of 16S rRNA. May interact with the 5'-terminal helix region of 16S rRNA.</text>
</comment>
<dbReference type="HAMAP" id="MF_00003">
    <property type="entry name" value="RbfA"/>
    <property type="match status" value="1"/>
</dbReference>
<evidence type="ECO:0000313" key="5">
    <source>
        <dbReference type="Proteomes" id="UP000473699"/>
    </source>
</evidence>
<dbReference type="Gene3D" id="3.30.300.20">
    <property type="match status" value="1"/>
</dbReference>
<dbReference type="EMBL" id="VUNH01000003">
    <property type="protein sequence ID" value="MST55154.1"/>
    <property type="molecule type" value="Genomic_DNA"/>
</dbReference>
<dbReference type="NCBIfam" id="TIGR00082">
    <property type="entry name" value="rbfA"/>
    <property type="match status" value="1"/>
</dbReference>
<proteinExistence type="inferred from homology"/>
<keyword evidence="5" id="KW-1185">Reference proteome</keyword>
<dbReference type="RefSeq" id="WP_154528261.1">
    <property type="nucleotide sequence ID" value="NZ_VUNH01000003.1"/>
</dbReference>
<comment type="caution">
    <text evidence="4">The sequence shown here is derived from an EMBL/GenBank/DDBJ whole genome shotgun (WGS) entry which is preliminary data.</text>
</comment>
<organism evidence="4 5">
    <name type="scientific">Pyramidobacter porci</name>
    <dbReference type="NCBI Taxonomy" id="2605789"/>
    <lineage>
        <taxon>Bacteria</taxon>
        <taxon>Thermotogati</taxon>
        <taxon>Synergistota</taxon>
        <taxon>Synergistia</taxon>
        <taxon>Synergistales</taxon>
        <taxon>Dethiosulfovibrionaceae</taxon>
        <taxon>Pyramidobacter</taxon>
    </lineage>
</organism>
<comment type="similarity">
    <text evidence="2">Belongs to the RbfA family.</text>
</comment>
<evidence type="ECO:0000313" key="4">
    <source>
        <dbReference type="EMBL" id="MST55154.1"/>
    </source>
</evidence>